<evidence type="ECO:0000313" key="5">
    <source>
        <dbReference type="Proteomes" id="UP000758168"/>
    </source>
</evidence>
<dbReference type="SUPFAM" id="SSF88713">
    <property type="entry name" value="Glycoside hydrolase/deacetylase"/>
    <property type="match status" value="1"/>
</dbReference>
<keyword evidence="5" id="KW-1185">Reference proteome</keyword>
<accession>A0ABS4Z3B3</accession>
<dbReference type="SUPFAM" id="SSF74650">
    <property type="entry name" value="Galactose mutarotase-like"/>
    <property type="match status" value="1"/>
</dbReference>
<dbReference type="Proteomes" id="UP000758168">
    <property type="component" value="Unassembled WGS sequence"/>
</dbReference>
<evidence type="ECO:0000313" key="4">
    <source>
        <dbReference type="EMBL" id="MBP2415525.1"/>
    </source>
</evidence>
<dbReference type="InterPro" id="IPR000602">
    <property type="entry name" value="Glyco_hydro_38_N"/>
</dbReference>
<evidence type="ECO:0000256" key="2">
    <source>
        <dbReference type="ARBA" id="ARBA00022833"/>
    </source>
</evidence>
<dbReference type="InterPro" id="IPR011013">
    <property type="entry name" value="Gal_mutarotase_sf_dom"/>
</dbReference>
<dbReference type="Pfam" id="PF01074">
    <property type="entry name" value="Glyco_hydro_38N"/>
    <property type="match status" value="1"/>
</dbReference>
<name>A0ABS4Z3B3_9ACTN</name>
<dbReference type="InterPro" id="IPR050843">
    <property type="entry name" value="Glycosyl_Hydrlase_38"/>
</dbReference>
<dbReference type="PANTHER" id="PTHR11607:SF3">
    <property type="entry name" value="LYSOSOMAL ALPHA-MANNOSIDASE"/>
    <property type="match status" value="1"/>
</dbReference>
<dbReference type="Gene3D" id="3.20.110.10">
    <property type="entry name" value="Glycoside hydrolase 38, N terminal domain"/>
    <property type="match status" value="1"/>
</dbReference>
<gene>
    <name evidence="4" type="ORF">JOF54_000447</name>
</gene>
<organism evidence="4 5">
    <name type="scientific">Microlunatus capsulatus</name>
    <dbReference type="NCBI Taxonomy" id="99117"/>
    <lineage>
        <taxon>Bacteria</taxon>
        <taxon>Bacillati</taxon>
        <taxon>Actinomycetota</taxon>
        <taxon>Actinomycetes</taxon>
        <taxon>Propionibacteriales</taxon>
        <taxon>Propionibacteriaceae</taxon>
        <taxon>Microlunatus</taxon>
    </lineage>
</organism>
<reference evidence="4 5" key="1">
    <citation type="submission" date="2021-03" db="EMBL/GenBank/DDBJ databases">
        <title>Sequencing the genomes of 1000 actinobacteria strains.</title>
        <authorList>
            <person name="Klenk H.-P."/>
        </authorList>
    </citation>
    <scope>NUCLEOTIDE SEQUENCE [LARGE SCALE GENOMIC DNA]</scope>
    <source>
        <strain evidence="4 5">DSM 12936</strain>
    </source>
</reference>
<dbReference type="RefSeq" id="WP_210052600.1">
    <property type="nucleotide sequence ID" value="NZ_BAAAMH010000022.1"/>
</dbReference>
<comment type="cofactor">
    <cofactor evidence="1">
        <name>Zn(2+)</name>
        <dbReference type="ChEBI" id="CHEBI:29105"/>
    </cofactor>
</comment>
<evidence type="ECO:0000259" key="3">
    <source>
        <dbReference type="Pfam" id="PF01074"/>
    </source>
</evidence>
<dbReference type="EMBL" id="JAGIOB010000001">
    <property type="protein sequence ID" value="MBP2415525.1"/>
    <property type="molecule type" value="Genomic_DNA"/>
</dbReference>
<feature type="domain" description="Glycoside hydrolase family 38 N-terminal" evidence="3">
    <location>
        <begin position="160"/>
        <end position="465"/>
    </location>
</feature>
<dbReference type="InterPro" id="IPR011330">
    <property type="entry name" value="Glyco_hydro/deAcase_b/a-brl"/>
</dbReference>
<dbReference type="PANTHER" id="PTHR11607">
    <property type="entry name" value="ALPHA-MANNOSIDASE"/>
    <property type="match status" value="1"/>
</dbReference>
<protein>
    <recommendedName>
        <fullName evidence="3">Glycoside hydrolase family 38 N-terminal domain-containing protein</fullName>
    </recommendedName>
</protein>
<proteinExistence type="predicted"/>
<keyword evidence="2" id="KW-0862">Zinc</keyword>
<comment type="caution">
    <text evidence="4">The sequence shown here is derived from an EMBL/GenBank/DDBJ whole genome shotgun (WGS) entry which is preliminary data.</text>
</comment>
<sequence>MTSHVLPDEPGPVWDSTFATTDDFLVPSPVWDASLQRGKIVEHACDAVVASGSTRLGLIAEPLVAADGDGTVQSLRLQRLPGTGGAATGWRAAEPLDPAQVRVELGGVDVTPRTEPVGPAGLRLLVPEVTAPTPVRVTCGTGEDAVVLATTLQPPRHYDVHVVQHSHLDIGYTDRQHVVRAQHLGYLDDVLRLVRDTDGLSEPARFRWNEEALFSVEDWFANRPETKRREFLQRVAEGRISLSALPFNLHSEMCSTDELHELLRPALGLRQRYGVPFRSAMQTDVPGHVVGLPDALAQNGVRYLSVAHNWAGRSHPDGHGQMAMPRLFRWRGPEGGEVVVWRTDTPHGLAYMEGPMVGLHENYAVTSDVFGAYLASLGTRPYPLPVGSIFGWLDGGTDVEERPPFAWDVLHIRTHGRWSDNAGPSRAVSDIVEEWNSRWLWPRLRVSTNEAFFDDAVERLGDVIPTHTGDWNDWWAHGVGSATAPVGLARQAQNDLADAQTLGAAARLLDPATPAAPVVDPDPGYRELALWDEHTWGASNSWEHADHGSSAGEHQWAWKVARAYAAVDASDRALQLSRQALAAALPRHRDALVSAYAFNVTGSARTDELELFLPAGLVPLTRPVAVVDARTGEVLPHTERPEEAGSRALGRYLTCRVADVPPVGHVRLDLRPADAPPAPAVPLADPTRLENEHLAVTVDLATGTLSSVVDRATGRELVETRSPFGFNHYVYDRYSTVGRSNHNSSKFADAGNLALISSRDVAGPAAVVSATSDPRGQQVTLRQQVVGAEWLEVTYRLPAGVAHLEITDRLAKGSTWDKESAFFAFPFALEQPTVLEESAGGLTGPAVGQVPGGAEYMRAIRHFVSLQDAAGSVGWATAEVPLVEVGNLALPYVPFPATLPRTEPGTLFSWVHNNIWDTNFPVQQSFETDLHYRVAAGTGDGPALAAATAASLVQPLRAVLAEAPGDEPPAEGSLLGFSDPRVQLVGLQHQADDRLLLRLRSNAPEGLTTQVRLPADVTAASLASYLGEPGEELPVVDGRVAVTFAGSGARAVLLTLAPRG</sequence>
<dbReference type="InterPro" id="IPR027291">
    <property type="entry name" value="Glyco_hydro_38_N_sf"/>
</dbReference>
<dbReference type="CDD" id="cd10791">
    <property type="entry name" value="GH38N_AMII_like_1"/>
    <property type="match status" value="1"/>
</dbReference>
<evidence type="ECO:0000256" key="1">
    <source>
        <dbReference type="ARBA" id="ARBA00001947"/>
    </source>
</evidence>